<dbReference type="GO" id="GO:0006508">
    <property type="term" value="P:proteolysis"/>
    <property type="evidence" value="ECO:0007669"/>
    <property type="project" value="UniProtKB-KW"/>
</dbReference>
<evidence type="ECO:0000256" key="4">
    <source>
        <dbReference type="ARBA" id="ARBA00022801"/>
    </source>
</evidence>
<keyword evidence="2" id="KW-0645">Protease</keyword>
<feature type="domain" description="PA" evidence="8">
    <location>
        <begin position="76"/>
        <end position="161"/>
    </location>
</feature>
<dbReference type="FunFam" id="3.50.30.30:FF:000005">
    <property type="entry name" value="subtilisin-like protease SBT1.5"/>
    <property type="match status" value="1"/>
</dbReference>
<dbReference type="InterPro" id="IPR045051">
    <property type="entry name" value="SBT"/>
</dbReference>
<dbReference type="GO" id="GO:0004252">
    <property type="term" value="F:serine-type endopeptidase activity"/>
    <property type="evidence" value="ECO:0007669"/>
    <property type="project" value="InterPro"/>
</dbReference>
<dbReference type="SUPFAM" id="SSF52743">
    <property type="entry name" value="Subtilisin-like"/>
    <property type="match status" value="1"/>
</dbReference>
<dbReference type="InterPro" id="IPR000209">
    <property type="entry name" value="Peptidase_S8/S53_dom"/>
</dbReference>
<sequence>MGALTAVEKGVFVSSGAGNDGPESSTLSNEAPWILTVAASTMDRSFRVKVKLGNGLEVEGESVYQPEVSNSTTFFPLVDAMMNDKPSSKFCGNGSLHGMNVKNKIVVCETGGGVSRISKGVTVRDAGGYGMILINPVSDGATTDAQAHVLPASHVGYTNGLVIRSYINASTSPSAVFISRGTILGTSPAPAMTSFSSRGPSIESPGILKPDVTGPGMNILAAWPFQAGPEKQTSDARYYFNVIAGTSMSTPHLSGVAALIKSAHPDWSPAMIKSAIMTTSDLQDHAGNPIRDDHQGLPAGFFATGAGHVNPVKAMDPGLVYDIDAADYIRYLCGLRYTSKQVSIIAGRSIDCDSVGRISATELNYPAFMAELSEFNGTVTIKRRVKNVGEVGGVYSVKVDAPKGVNVIVKPKRLQFNAMNEEKSFTVSFNGGSINGVGVVEGQLRWISGKRWLKLLEQASFIAGRLINCDRAGTISGGDLNYPAMMAVFPGSNEAVTFTCKVKNVGEAEAVYPVEVDAPKGVNVNVRPKTLHFQAVNEQKIFTVTLKSRSG</sequence>
<feature type="domain" description="Subtilisin-like protease fibronectin type-III" evidence="9">
    <location>
        <begin position="362"/>
        <end position="451"/>
    </location>
</feature>
<comment type="similarity">
    <text evidence="1 6">Belongs to the peptidase S8 family.</text>
</comment>
<protein>
    <submittedName>
        <fullName evidence="10">Uncharacterized protein</fullName>
    </submittedName>
</protein>
<dbReference type="Pfam" id="PF00082">
    <property type="entry name" value="Peptidase_S8"/>
    <property type="match status" value="1"/>
</dbReference>
<reference evidence="10" key="1">
    <citation type="submission" date="2021-03" db="EMBL/GenBank/DDBJ databases">
        <authorList>
            <person name="Li Z."/>
            <person name="Yang C."/>
        </authorList>
    </citation>
    <scope>NUCLEOTIDE SEQUENCE</scope>
    <source>
        <strain evidence="10">Dzin_1.0</strain>
        <tissue evidence="10">Leaf</tissue>
    </source>
</reference>
<evidence type="ECO:0000256" key="2">
    <source>
        <dbReference type="ARBA" id="ARBA00022670"/>
    </source>
</evidence>
<keyword evidence="11" id="KW-1185">Reference proteome</keyword>
<comment type="caution">
    <text evidence="6">Lacks conserved residue(s) required for the propagation of feature annotation.</text>
</comment>
<dbReference type="InterPro" id="IPR036852">
    <property type="entry name" value="Peptidase_S8/S53_dom_sf"/>
</dbReference>
<dbReference type="AlphaFoldDB" id="A0A9D5C624"/>
<comment type="caution">
    <text evidence="10">The sequence shown here is derived from an EMBL/GenBank/DDBJ whole genome shotgun (WGS) entry which is preliminary data.</text>
</comment>
<evidence type="ECO:0000256" key="6">
    <source>
        <dbReference type="PROSITE-ProRule" id="PRU01240"/>
    </source>
</evidence>
<gene>
    <name evidence="10" type="ORF">J5N97_023589</name>
</gene>
<evidence type="ECO:0000256" key="3">
    <source>
        <dbReference type="ARBA" id="ARBA00022729"/>
    </source>
</evidence>
<proteinExistence type="inferred from homology"/>
<dbReference type="PRINTS" id="PR00723">
    <property type="entry name" value="SUBTILISIN"/>
</dbReference>
<evidence type="ECO:0000259" key="9">
    <source>
        <dbReference type="Pfam" id="PF17766"/>
    </source>
</evidence>
<keyword evidence="3" id="KW-0732">Signal</keyword>
<evidence type="ECO:0000313" key="10">
    <source>
        <dbReference type="EMBL" id="KAJ0966672.1"/>
    </source>
</evidence>
<dbReference type="CDD" id="cd02120">
    <property type="entry name" value="PA_subtilisin_like"/>
    <property type="match status" value="1"/>
</dbReference>
<dbReference type="PANTHER" id="PTHR10795">
    <property type="entry name" value="PROPROTEIN CONVERTASE SUBTILISIN/KEXIN"/>
    <property type="match status" value="1"/>
</dbReference>
<dbReference type="Proteomes" id="UP001085076">
    <property type="component" value="Miscellaneous, Linkage group lg07"/>
</dbReference>
<dbReference type="Gene3D" id="2.60.40.2310">
    <property type="match status" value="2"/>
</dbReference>
<dbReference type="InterPro" id="IPR003137">
    <property type="entry name" value="PA_domain"/>
</dbReference>
<dbReference type="OrthoDB" id="206201at2759"/>
<name>A0A9D5C624_9LILI</name>
<feature type="domain" description="Peptidase S8/S53" evidence="7">
    <location>
        <begin position="6"/>
        <end position="295"/>
    </location>
</feature>
<evidence type="ECO:0000256" key="5">
    <source>
        <dbReference type="ARBA" id="ARBA00022825"/>
    </source>
</evidence>
<dbReference type="Pfam" id="PF17766">
    <property type="entry name" value="fn3_6"/>
    <property type="match status" value="2"/>
</dbReference>
<dbReference type="Pfam" id="PF02225">
    <property type="entry name" value="PA"/>
    <property type="match status" value="1"/>
</dbReference>
<reference evidence="10" key="2">
    <citation type="journal article" date="2022" name="Hortic Res">
        <title>The genome of Dioscorea zingiberensis sheds light on the biosynthesis, origin and evolution of the medicinally important diosgenin saponins.</title>
        <authorList>
            <person name="Li Y."/>
            <person name="Tan C."/>
            <person name="Li Z."/>
            <person name="Guo J."/>
            <person name="Li S."/>
            <person name="Chen X."/>
            <person name="Wang C."/>
            <person name="Dai X."/>
            <person name="Yang H."/>
            <person name="Song W."/>
            <person name="Hou L."/>
            <person name="Xu J."/>
            <person name="Tong Z."/>
            <person name="Xu A."/>
            <person name="Yuan X."/>
            <person name="Wang W."/>
            <person name="Yang Q."/>
            <person name="Chen L."/>
            <person name="Sun Z."/>
            <person name="Wang K."/>
            <person name="Pan B."/>
            <person name="Chen J."/>
            <person name="Bao Y."/>
            <person name="Liu F."/>
            <person name="Qi X."/>
            <person name="Gang D.R."/>
            <person name="Wen J."/>
            <person name="Li J."/>
        </authorList>
    </citation>
    <scope>NUCLEOTIDE SEQUENCE</scope>
    <source>
        <strain evidence="10">Dzin_1.0</strain>
    </source>
</reference>
<dbReference type="PROSITE" id="PS51892">
    <property type="entry name" value="SUBTILASE"/>
    <property type="match status" value="1"/>
</dbReference>
<evidence type="ECO:0000259" key="8">
    <source>
        <dbReference type="Pfam" id="PF02225"/>
    </source>
</evidence>
<dbReference type="InterPro" id="IPR041469">
    <property type="entry name" value="Subtilisin-like_FN3"/>
</dbReference>
<dbReference type="Gene3D" id="3.40.50.200">
    <property type="entry name" value="Peptidase S8/S53 domain"/>
    <property type="match status" value="1"/>
</dbReference>
<dbReference type="EMBL" id="JAGGNH010000007">
    <property type="protein sequence ID" value="KAJ0966672.1"/>
    <property type="molecule type" value="Genomic_DNA"/>
</dbReference>
<evidence type="ECO:0000256" key="1">
    <source>
        <dbReference type="ARBA" id="ARBA00011073"/>
    </source>
</evidence>
<evidence type="ECO:0000259" key="7">
    <source>
        <dbReference type="Pfam" id="PF00082"/>
    </source>
</evidence>
<keyword evidence="5" id="KW-0720">Serine protease</keyword>
<keyword evidence="4" id="KW-0378">Hydrolase</keyword>
<evidence type="ECO:0000313" key="11">
    <source>
        <dbReference type="Proteomes" id="UP001085076"/>
    </source>
</evidence>
<feature type="domain" description="Subtilisin-like protease fibronectin type-III" evidence="9">
    <location>
        <begin position="479"/>
        <end position="549"/>
    </location>
</feature>
<organism evidence="10 11">
    <name type="scientific">Dioscorea zingiberensis</name>
    <dbReference type="NCBI Taxonomy" id="325984"/>
    <lineage>
        <taxon>Eukaryota</taxon>
        <taxon>Viridiplantae</taxon>
        <taxon>Streptophyta</taxon>
        <taxon>Embryophyta</taxon>
        <taxon>Tracheophyta</taxon>
        <taxon>Spermatophyta</taxon>
        <taxon>Magnoliopsida</taxon>
        <taxon>Liliopsida</taxon>
        <taxon>Dioscoreales</taxon>
        <taxon>Dioscoreaceae</taxon>
        <taxon>Dioscorea</taxon>
    </lineage>
</organism>
<dbReference type="InterPro" id="IPR015500">
    <property type="entry name" value="Peptidase_S8_subtilisin-rel"/>
</dbReference>
<accession>A0A9D5C624</accession>
<dbReference type="Gene3D" id="3.50.30.30">
    <property type="match status" value="1"/>
</dbReference>